<feature type="transmembrane region" description="Helical" evidence="6">
    <location>
        <begin position="364"/>
        <end position="381"/>
    </location>
</feature>
<accession>A0A2T0VB53</accession>
<evidence type="ECO:0000313" key="7">
    <source>
        <dbReference type="EMBL" id="PRY67391.1"/>
    </source>
</evidence>
<reference evidence="7 8" key="1">
    <citation type="submission" date="2018-03" db="EMBL/GenBank/DDBJ databases">
        <title>Comparative analysis of microorganisms from saline springs in Andes Mountain Range, Colombia.</title>
        <authorList>
            <person name="Rubin E."/>
        </authorList>
    </citation>
    <scope>NUCLEOTIDE SEQUENCE [LARGE SCALE GENOMIC DNA]</scope>
    <source>
        <strain evidence="7 8">USBA 854</strain>
    </source>
</reference>
<proteinExistence type="predicted"/>
<feature type="transmembrane region" description="Helical" evidence="6">
    <location>
        <begin position="330"/>
        <end position="352"/>
    </location>
</feature>
<evidence type="ECO:0000256" key="5">
    <source>
        <dbReference type="ARBA" id="ARBA00023136"/>
    </source>
</evidence>
<keyword evidence="3 6" id="KW-0812">Transmembrane</keyword>
<keyword evidence="5 6" id="KW-0472">Membrane</keyword>
<dbReference type="InterPro" id="IPR050833">
    <property type="entry name" value="Poly_Biosynth_Transport"/>
</dbReference>
<feature type="transmembrane region" description="Helical" evidence="6">
    <location>
        <begin position="107"/>
        <end position="131"/>
    </location>
</feature>
<evidence type="ECO:0000313" key="8">
    <source>
        <dbReference type="Proteomes" id="UP000239896"/>
    </source>
</evidence>
<protein>
    <submittedName>
        <fullName evidence="7">O-antigen/teichoic acid export membrane protein</fullName>
    </submittedName>
</protein>
<sequence length="430" mass="45986">MLKLLSLPLTLLATILLARGLGPEGFGHYAFIIALLTTLSIPAGPALMQLTTRETARLKHDGEADRIGPLLRWSHRNVLIASALGVAVIGGFALWQAQWRVDDRWSLLLLGLLVMPLLGLNAVRSGILAGLRRVVMGQFPDLFVRPFVLLSAVGVLLLVGSLNPATAVAAFISGAGVAFLVGVILLRRAFQHEAVALRKPAHTREENRQWMRAWMPFTLLVAASTLNAQIGILLLGWMSTADQVAAMQVAERGAMLVTLSLAVVNLVIGPHITQVHRSGDRARLQALSRYSARLALLVALPIALPLLLAGGPILGLVFGEQYRDLATWPLVVLVLGQLANVTFGSVGMLLTMSGFEGDTLRGQTFALLINLALAALLIPFLGAVGAAIGAAVGLMVWNVVLAFMVVNRLDIRPGAFWITLSSRDNLNAPK</sequence>
<dbReference type="Proteomes" id="UP000239896">
    <property type="component" value="Unassembled WGS sequence"/>
</dbReference>
<evidence type="ECO:0000256" key="3">
    <source>
        <dbReference type="ARBA" id="ARBA00022692"/>
    </source>
</evidence>
<evidence type="ECO:0000256" key="1">
    <source>
        <dbReference type="ARBA" id="ARBA00004651"/>
    </source>
</evidence>
<dbReference type="PANTHER" id="PTHR30250">
    <property type="entry name" value="PST FAMILY PREDICTED COLANIC ACID TRANSPORTER"/>
    <property type="match status" value="1"/>
</dbReference>
<gene>
    <name evidence="7" type="ORF">BCL64_12131</name>
</gene>
<feature type="transmembrane region" description="Helical" evidence="6">
    <location>
        <begin position="168"/>
        <end position="190"/>
    </location>
</feature>
<name>A0A2T0VB53_9GAMM</name>
<keyword evidence="2" id="KW-1003">Cell membrane</keyword>
<dbReference type="AlphaFoldDB" id="A0A2T0VB53"/>
<evidence type="ECO:0000256" key="2">
    <source>
        <dbReference type="ARBA" id="ARBA00022475"/>
    </source>
</evidence>
<evidence type="ECO:0000256" key="6">
    <source>
        <dbReference type="SAM" id="Phobius"/>
    </source>
</evidence>
<feature type="transmembrane region" description="Helical" evidence="6">
    <location>
        <begin position="294"/>
        <end position="318"/>
    </location>
</feature>
<dbReference type="EMBL" id="PVTM01000021">
    <property type="protein sequence ID" value="PRY67391.1"/>
    <property type="molecule type" value="Genomic_DNA"/>
</dbReference>
<dbReference type="Pfam" id="PF01943">
    <property type="entry name" value="Polysacc_synt"/>
    <property type="match status" value="1"/>
</dbReference>
<organism evidence="7 8">
    <name type="scientific">Halomonas ventosae</name>
    <dbReference type="NCBI Taxonomy" id="229007"/>
    <lineage>
        <taxon>Bacteria</taxon>
        <taxon>Pseudomonadati</taxon>
        <taxon>Pseudomonadota</taxon>
        <taxon>Gammaproteobacteria</taxon>
        <taxon>Oceanospirillales</taxon>
        <taxon>Halomonadaceae</taxon>
        <taxon>Halomonas</taxon>
    </lineage>
</organism>
<feature type="transmembrane region" description="Helical" evidence="6">
    <location>
        <begin position="78"/>
        <end position="95"/>
    </location>
</feature>
<comment type="caution">
    <text evidence="7">The sequence shown here is derived from an EMBL/GenBank/DDBJ whole genome shotgun (WGS) entry which is preliminary data.</text>
</comment>
<dbReference type="GO" id="GO:0005886">
    <property type="term" value="C:plasma membrane"/>
    <property type="evidence" value="ECO:0007669"/>
    <property type="project" value="UniProtKB-SubCell"/>
</dbReference>
<comment type="subcellular location">
    <subcellularLocation>
        <location evidence="1">Cell membrane</location>
        <topology evidence="1">Multi-pass membrane protein</topology>
    </subcellularLocation>
</comment>
<feature type="transmembrane region" description="Helical" evidence="6">
    <location>
        <begin position="254"/>
        <end position="273"/>
    </location>
</feature>
<keyword evidence="8" id="KW-1185">Reference proteome</keyword>
<dbReference type="InterPro" id="IPR002797">
    <property type="entry name" value="Polysacc_synth"/>
</dbReference>
<feature type="transmembrane region" description="Helical" evidence="6">
    <location>
        <begin position="143"/>
        <end position="162"/>
    </location>
</feature>
<feature type="transmembrane region" description="Helical" evidence="6">
    <location>
        <begin position="387"/>
        <end position="406"/>
    </location>
</feature>
<dbReference type="PANTHER" id="PTHR30250:SF11">
    <property type="entry name" value="O-ANTIGEN TRANSPORTER-RELATED"/>
    <property type="match status" value="1"/>
</dbReference>
<feature type="transmembrane region" description="Helical" evidence="6">
    <location>
        <begin position="30"/>
        <end position="50"/>
    </location>
</feature>
<feature type="transmembrane region" description="Helical" evidence="6">
    <location>
        <begin position="211"/>
        <end position="234"/>
    </location>
</feature>
<evidence type="ECO:0000256" key="4">
    <source>
        <dbReference type="ARBA" id="ARBA00022989"/>
    </source>
</evidence>
<keyword evidence="4 6" id="KW-1133">Transmembrane helix</keyword>